<accession>A0A7X5RKQ5</accession>
<dbReference type="PANTHER" id="PTHR34322">
    <property type="entry name" value="TRANSPOSASE, Y1_TNP DOMAIN-CONTAINING"/>
    <property type="match status" value="1"/>
</dbReference>
<evidence type="ECO:0008006" key="3">
    <source>
        <dbReference type="Google" id="ProtNLM"/>
    </source>
</evidence>
<dbReference type="AlphaFoldDB" id="A0A7X5RKQ5"/>
<reference evidence="1 2" key="1">
    <citation type="submission" date="2020-01" db="EMBL/GenBank/DDBJ databases">
        <authorList>
            <person name="Chen J."/>
            <person name="Zhu S."/>
            <person name="Yang J."/>
        </authorList>
    </citation>
    <scope>NUCLEOTIDE SEQUENCE [LARGE SCALE GENOMIC DNA]</scope>
    <source>
        <strain evidence="1 2">345S023</strain>
    </source>
</reference>
<dbReference type="SUPFAM" id="SSF143422">
    <property type="entry name" value="Transposase IS200-like"/>
    <property type="match status" value="1"/>
</dbReference>
<dbReference type="GO" id="GO:0004803">
    <property type="term" value="F:transposase activity"/>
    <property type="evidence" value="ECO:0007669"/>
    <property type="project" value="InterPro"/>
</dbReference>
<comment type="caution">
    <text evidence="1">The sequence shown here is derived from an EMBL/GenBank/DDBJ whole genome shotgun (WGS) entry which is preliminary data.</text>
</comment>
<keyword evidence="2" id="KW-1185">Reference proteome</keyword>
<sequence>MPLPRYKQINLDVTPFYHCTSRCVRQSFLCGKDSVSGKNFEHRRQWVEDRLHQLTRVFAIELCAYAVMHNHTHLVVHVAKAKAYNWSMDEVLLRWRSFYKCPSVVQRYLQDEASLSETEYTLVMEYAAQYRERLCSVSWFMRLLNEYIARRANKEDNCTGYFWERRFRSQALLNEKAVIAAMAYTDLNPVRARLAKSPEDSHFTSIRYRINADRAGKTPRYLKPFFDGCSSENDNPLPISLVDYLTLVDETGRAVREDKRGYICQKLAPILDRLKMKSSAWLTVSTQLEAKFSGPVGSPLCIGNFTRQCNYGRRPHITNAKRYFM</sequence>
<dbReference type="EMBL" id="JAAAWN010000007">
    <property type="protein sequence ID" value="NDV90961.1"/>
    <property type="molecule type" value="Genomic_DNA"/>
</dbReference>
<protein>
    <recommendedName>
        <fullName evidence="3">Transposase</fullName>
    </recommendedName>
</protein>
<dbReference type="InterPro" id="IPR036515">
    <property type="entry name" value="Transposase_17_sf"/>
</dbReference>
<dbReference type="GO" id="GO:0006313">
    <property type="term" value="P:DNA transposition"/>
    <property type="evidence" value="ECO:0007669"/>
    <property type="project" value="InterPro"/>
</dbReference>
<name>A0A7X5RKQ5_9ALTE</name>
<evidence type="ECO:0000313" key="1">
    <source>
        <dbReference type="EMBL" id="NDV90961.1"/>
    </source>
</evidence>
<gene>
    <name evidence="1" type="ORF">GTH32_07105</name>
</gene>
<proteinExistence type="predicted"/>
<dbReference type="GO" id="GO:0003677">
    <property type="term" value="F:DNA binding"/>
    <property type="evidence" value="ECO:0007669"/>
    <property type="project" value="InterPro"/>
</dbReference>
<dbReference type="Proteomes" id="UP000470213">
    <property type="component" value="Unassembled WGS sequence"/>
</dbReference>
<organism evidence="1 2">
    <name type="scientific">Alteromonas profundi</name>
    <dbReference type="NCBI Taxonomy" id="2696062"/>
    <lineage>
        <taxon>Bacteria</taxon>
        <taxon>Pseudomonadati</taxon>
        <taxon>Pseudomonadota</taxon>
        <taxon>Gammaproteobacteria</taxon>
        <taxon>Alteromonadales</taxon>
        <taxon>Alteromonadaceae</taxon>
        <taxon>Alteromonas/Salinimonas group</taxon>
        <taxon>Alteromonas</taxon>
    </lineage>
</organism>
<dbReference type="PANTHER" id="PTHR34322:SF2">
    <property type="entry name" value="TRANSPOSASE IS200-LIKE DOMAIN-CONTAINING PROTEIN"/>
    <property type="match status" value="1"/>
</dbReference>
<dbReference type="Gene3D" id="3.30.70.1290">
    <property type="entry name" value="Transposase IS200-like"/>
    <property type="match status" value="1"/>
</dbReference>
<evidence type="ECO:0000313" key="2">
    <source>
        <dbReference type="Proteomes" id="UP000470213"/>
    </source>
</evidence>